<accession>A0ABP0Y9K5</accession>
<reference evidence="2 3" key="1">
    <citation type="submission" date="2024-03" db="EMBL/GenBank/DDBJ databases">
        <authorList>
            <person name="Gkanogiannis A."/>
            <person name="Becerra Lopez-Lavalle L."/>
        </authorList>
    </citation>
    <scope>NUCLEOTIDE SEQUENCE [LARGE SCALE GENOMIC DNA]</scope>
</reference>
<evidence type="ECO:0000256" key="1">
    <source>
        <dbReference type="SAM" id="MobiDB-lite"/>
    </source>
</evidence>
<evidence type="ECO:0000313" key="2">
    <source>
        <dbReference type="EMBL" id="CAK9317099.1"/>
    </source>
</evidence>
<dbReference type="Proteomes" id="UP001642487">
    <property type="component" value="Chromosome 3"/>
</dbReference>
<feature type="region of interest" description="Disordered" evidence="1">
    <location>
        <begin position="32"/>
        <end position="51"/>
    </location>
</feature>
<protein>
    <submittedName>
        <fullName evidence="2">Uncharacterized protein</fullName>
    </submittedName>
</protein>
<keyword evidence="3" id="KW-1185">Reference proteome</keyword>
<proteinExistence type="predicted"/>
<organism evidence="2 3">
    <name type="scientific">Citrullus colocynthis</name>
    <name type="common">colocynth</name>
    <dbReference type="NCBI Taxonomy" id="252529"/>
    <lineage>
        <taxon>Eukaryota</taxon>
        <taxon>Viridiplantae</taxon>
        <taxon>Streptophyta</taxon>
        <taxon>Embryophyta</taxon>
        <taxon>Tracheophyta</taxon>
        <taxon>Spermatophyta</taxon>
        <taxon>Magnoliopsida</taxon>
        <taxon>eudicotyledons</taxon>
        <taxon>Gunneridae</taxon>
        <taxon>Pentapetalae</taxon>
        <taxon>rosids</taxon>
        <taxon>fabids</taxon>
        <taxon>Cucurbitales</taxon>
        <taxon>Cucurbitaceae</taxon>
        <taxon>Benincaseae</taxon>
        <taxon>Citrullus</taxon>
    </lineage>
</organism>
<sequence>MFGVVLTKGDLLLLHSGFYRCLYRSPNPICRFGSSSSSSSSSSPFPKIPPPGERFNLFSSCKFPSQLDPSRFSGPTPLSKAIA</sequence>
<evidence type="ECO:0000313" key="3">
    <source>
        <dbReference type="Proteomes" id="UP001642487"/>
    </source>
</evidence>
<feature type="compositionally biased region" description="Low complexity" evidence="1">
    <location>
        <begin position="34"/>
        <end position="43"/>
    </location>
</feature>
<dbReference type="EMBL" id="OZ021737">
    <property type="protein sequence ID" value="CAK9317099.1"/>
    <property type="molecule type" value="Genomic_DNA"/>
</dbReference>
<gene>
    <name evidence="2" type="ORF">CITCOLO1_LOCUS8995</name>
</gene>
<name>A0ABP0Y9K5_9ROSI</name>